<keyword evidence="2" id="KW-1185">Reference proteome</keyword>
<dbReference type="OrthoDB" id="6913089at2"/>
<evidence type="ECO:0000313" key="1">
    <source>
        <dbReference type="EMBL" id="SYX90370.1"/>
    </source>
</evidence>
<reference evidence="2" key="1">
    <citation type="submission" date="2018-08" db="EMBL/GenBank/DDBJ databases">
        <authorList>
            <person name="Blom J."/>
        </authorList>
    </citation>
    <scope>NUCLEOTIDE SEQUENCE [LARGE SCALE GENOMIC DNA]</scope>
    <source>
        <strain evidence="2">CCOS 865</strain>
    </source>
</reference>
<protein>
    <submittedName>
        <fullName evidence="1">Uncharacterized protein</fullName>
    </submittedName>
</protein>
<name>A0A383RTH1_9PSED</name>
<accession>A0A383RTH1</accession>
<proteinExistence type="predicted"/>
<dbReference type="RefSeq" id="WP_119141516.1">
    <property type="nucleotide sequence ID" value="NZ_CBCSFL010000062.1"/>
</dbReference>
<gene>
    <name evidence="1" type="ORF">CCOS865_02636</name>
</gene>
<sequence length="100" mass="11451">MPDLALYKITLLNEFETREDEWTFGHFEQRLTQIRPATNYQDAKGIIIAAHQAGNWPNTVKRYLLTNFKAFGNVSSEFNDTFSQVVSGMSAHERAPWGLT</sequence>
<organism evidence="1 2">
    <name type="scientific">Pseudomonas reidholzensis</name>
    <dbReference type="NCBI Taxonomy" id="1785162"/>
    <lineage>
        <taxon>Bacteria</taxon>
        <taxon>Pseudomonadati</taxon>
        <taxon>Pseudomonadota</taxon>
        <taxon>Gammaproteobacteria</taxon>
        <taxon>Pseudomonadales</taxon>
        <taxon>Pseudomonadaceae</taxon>
        <taxon>Pseudomonas</taxon>
    </lineage>
</organism>
<dbReference type="AlphaFoldDB" id="A0A383RTH1"/>
<dbReference type="EMBL" id="UNOZ01000017">
    <property type="protein sequence ID" value="SYX90370.1"/>
    <property type="molecule type" value="Genomic_DNA"/>
</dbReference>
<dbReference type="Proteomes" id="UP000263595">
    <property type="component" value="Unassembled WGS sequence"/>
</dbReference>
<evidence type="ECO:0000313" key="2">
    <source>
        <dbReference type="Proteomes" id="UP000263595"/>
    </source>
</evidence>